<protein>
    <submittedName>
        <fullName evidence="2">Uncharacterized protein</fullName>
    </submittedName>
</protein>
<dbReference type="RefSeq" id="WP_099498479.1">
    <property type="nucleotide sequence ID" value="NZ_CP026652.1"/>
</dbReference>
<keyword evidence="3" id="KW-1185">Reference proteome</keyword>
<dbReference type="EMBL" id="CP026652">
    <property type="protein sequence ID" value="AVH55506.1"/>
    <property type="molecule type" value="Genomic_DNA"/>
</dbReference>
<name>A0ABM6SM99_9ACTN</name>
<evidence type="ECO:0000313" key="2">
    <source>
        <dbReference type="EMBL" id="AVH55506.1"/>
    </source>
</evidence>
<accession>A0ABM6SM99</accession>
<dbReference type="Proteomes" id="UP000238413">
    <property type="component" value="Chromosome"/>
</dbReference>
<feature type="region of interest" description="Disordered" evidence="1">
    <location>
        <begin position="41"/>
        <end position="60"/>
    </location>
</feature>
<evidence type="ECO:0000313" key="3">
    <source>
        <dbReference type="Proteomes" id="UP000238413"/>
    </source>
</evidence>
<gene>
    <name evidence="2" type="ORF">C4B68_06625</name>
</gene>
<organism evidence="2 3">
    <name type="scientific">Streptomyces dengpaensis</name>
    <dbReference type="NCBI Taxonomy" id="2049881"/>
    <lineage>
        <taxon>Bacteria</taxon>
        <taxon>Bacillati</taxon>
        <taxon>Actinomycetota</taxon>
        <taxon>Actinomycetes</taxon>
        <taxon>Kitasatosporales</taxon>
        <taxon>Streptomycetaceae</taxon>
        <taxon>Streptomyces</taxon>
    </lineage>
</organism>
<evidence type="ECO:0000256" key="1">
    <source>
        <dbReference type="SAM" id="MobiDB-lite"/>
    </source>
</evidence>
<feature type="compositionally biased region" description="Basic and acidic residues" evidence="1">
    <location>
        <begin position="50"/>
        <end position="60"/>
    </location>
</feature>
<reference evidence="2 3" key="1">
    <citation type="submission" date="2018-02" db="EMBL/GenBank/DDBJ databases">
        <title>Complete genome sequence of Streptomyces dengpaensis, the producer of angucyclines.</title>
        <authorList>
            <person name="Yumei L."/>
        </authorList>
    </citation>
    <scope>NUCLEOTIDE SEQUENCE [LARGE SCALE GENOMIC DNA]</scope>
    <source>
        <strain evidence="2 3">XZHG99</strain>
    </source>
</reference>
<sequence length="60" mass="6388">MRSTAVAVPAARTTTVAGIRAWAAGVEWWRDGRWPVAPVAPVAEDLADGPTDRRTDGVTE</sequence>
<proteinExistence type="predicted"/>